<dbReference type="Pfam" id="PF15595">
    <property type="entry name" value="Imm51"/>
    <property type="match status" value="1"/>
</dbReference>
<dbReference type="KEGG" id="str:Sterm_1931"/>
<protein>
    <recommendedName>
        <fullName evidence="3">Immunity protein 51</fullName>
    </recommendedName>
</protein>
<dbReference type="EMBL" id="CP001739">
    <property type="protein sequence ID" value="ACZ08787.1"/>
    <property type="molecule type" value="Genomic_DNA"/>
</dbReference>
<accession>D1AJ99</accession>
<dbReference type="InterPro" id="IPR028956">
    <property type="entry name" value="Imm51"/>
</dbReference>
<evidence type="ECO:0000313" key="2">
    <source>
        <dbReference type="Proteomes" id="UP000000845"/>
    </source>
</evidence>
<dbReference type="RefSeq" id="WP_012861381.1">
    <property type="nucleotide sequence ID" value="NC_013517.1"/>
</dbReference>
<dbReference type="eggNOG" id="ENOG5032UH3">
    <property type="taxonomic scope" value="Bacteria"/>
</dbReference>
<organism evidence="1 2">
    <name type="scientific">Sebaldella termitidis (strain ATCC 33386 / NCTC 11300)</name>
    <dbReference type="NCBI Taxonomy" id="526218"/>
    <lineage>
        <taxon>Bacteria</taxon>
        <taxon>Fusobacteriati</taxon>
        <taxon>Fusobacteriota</taxon>
        <taxon>Fusobacteriia</taxon>
        <taxon>Fusobacteriales</taxon>
        <taxon>Leptotrichiaceae</taxon>
        <taxon>Sebaldella</taxon>
    </lineage>
</organism>
<dbReference type="Proteomes" id="UP000000845">
    <property type="component" value="Chromosome"/>
</dbReference>
<name>D1AJ99_SEBTE</name>
<evidence type="ECO:0008006" key="3">
    <source>
        <dbReference type="Google" id="ProtNLM"/>
    </source>
</evidence>
<keyword evidence="2" id="KW-1185">Reference proteome</keyword>
<sequence>MNFEETIKPFFWVEHEKSTSLCLSNLNYKAEIFDSRADEGFIGNGYDWGSLALVFLEEKMPDLIDTVKFDPEADMFCAYSSDSEALKKFALSFKEACENTELISELFSRAKLD</sequence>
<dbReference type="HOGENOM" id="CLU_148462_0_0_0"/>
<reference evidence="1 2" key="2">
    <citation type="journal article" date="2010" name="Stand. Genomic Sci.">
        <title>Complete genome sequence of Sebaldella termitidis type strain (NCTC 11300).</title>
        <authorList>
            <person name="Harmon-Smith M."/>
            <person name="Celia L."/>
            <person name="Chertkov O."/>
            <person name="Lapidus A."/>
            <person name="Copeland A."/>
            <person name="Glavina Del Rio T."/>
            <person name="Nolan M."/>
            <person name="Lucas S."/>
            <person name="Tice H."/>
            <person name="Cheng J.F."/>
            <person name="Han C."/>
            <person name="Detter J.C."/>
            <person name="Bruce D."/>
            <person name="Goodwin L."/>
            <person name="Pitluck S."/>
            <person name="Pati A."/>
            <person name="Liolios K."/>
            <person name="Ivanova N."/>
            <person name="Mavromatis K."/>
            <person name="Mikhailova N."/>
            <person name="Chen A."/>
            <person name="Palaniappan K."/>
            <person name="Land M."/>
            <person name="Hauser L."/>
            <person name="Chang Y.J."/>
            <person name="Jeffries C.D."/>
            <person name="Brettin T."/>
            <person name="Goker M."/>
            <person name="Beck B."/>
            <person name="Bristow J."/>
            <person name="Eisen J.A."/>
            <person name="Markowitz V."/>
            <person name="Hugenholtz P."/>
            <person name="Kyrpides N.C."/>
            <person name="Klenk H.P."/>
            <person name="Chen F."/>
        </authorList>
    </citation>
    <scope>NUCLEOTIDE SEQUENCE [LARGE SCALE GENOMIC DNA]</scope>
    <source>
        <strain evidence="2">ATCC 33386 / NCTC 11300</strain>
    </source>
</reference>
<dbReference type="AlphaFoldDB" id="D1AJ99"/>
<gene>
    <name evidence="1" type="ordered locus">Sterm_1931</name>
</gene>
<proteinExistence type="predicted"/>
<reference evidence="2" key="1">
    <citation type="submission" date="2009-09" db="EMBL/GenBank/DDBJ databases">
        <title>The complete chromosome of Sebaldella termitidis ATCC 33386.</title>
        <authorList>
            <consortium name="US DOE Joint Genome Institute (JGI-PGF)"/>
            <person name="Lucas S."/>
            <person name="Copeland A."/>
            <person name="Lapidus A."/>
            <person name="Glavina del Rio T."/>
            <person name="Dalin E."/>
            <person name="Tice H."/>
            <person name="Bruce D."/>
            <person name="Goodwin L."/>
            <person name="Pitluck S."/>
            <person name="Kyrpides N."/>
            <person name="Mavromatis K."/>
            <person name="Ivanova N."/>
            <person name="Mikhailova N."/>
            <person name="Sims D."/>
            <person name="Meincke L."/>
            <person name="Brettin T."/>
            <person name="Detter J.C."/>
            <person name="Han C."/>
            <person name="Larimer F."/>
            <person name="Land M."/>
            <person name="Hauser L."/>
            <person name="Markowitz V."/>
            <person name="Cheng J.F."/>
            <person name="Hugenholtz P."/>
            <person name="Woyke T."/>
            <person name="Wu D."/>
            <person name="Eisen J.A."/>
        </authorList>
    </citation>
    <scope>NUCLEOTIDE SEQUENCE [LARGE SCALE GENOMIC DNA]</scope>
    <source>
        <strain evidence="2">ATCC 33386 / NCTC 11300</strain>
    </source>
</reference>
<evidence type="ECO:0000313" key="1">
    <source>
        <dbReference type="EMBL" id="ACZ08787.1"/>
    </source>
</evidence>